<evidence type="ECO:0000256" key="2">
    <source>
        <dbReference type="ARBA" id="ARBA00022475"/>
    </source>
</evidence>
<feature type="domain" description="G-protein coupled receptors family 1 profile" evidence="11">
    <location>
        <begin position="55"/>
        <end position="302"/>
    </location>
</feature>
<keyword evidence="4 10" id="KW-1133">Transmembrane helix</keyword>
<evidence type="ECO:0000256" key="9">
    <source>
        <dbReference type="RuleBase" id="RU000688"/>
    </source>
</evidence>
<accession>A0ABN8M947</accession>
<dbReference type="Pfam" id="PF00001">
    <property type="entry name" value="7tm_1"/>
    <property type="match status" value="1"/>
</dbReference>
<dbReference type="InterPro" id="IPR050569">
    <property type="entry name" value="TAAR"/>
</dbReference>
<reference evidence="12 13" key="1">
    <citation type="submission" date="2022-05" db="EMBL/GenBank/DDBJ databases">
        <authorList>
            <consortium name="Genoscope - CEA"/>
            <person name="William W."/>
        </authorList>
    </citation>
    <scope>NUCLEOTIDE SEQUENCE [LARGE SCALE GENOMIC DNA]</scope>
</reference>
<dbReference type="PANTHER" id="PTHR24249">
    <property type="entry name" value="HISTAMINE RECEPTOR-RELATED G-PROTEIN COUPLED RECEPTOR"/>
    <property type="match status" value="1"/>
</dbReference>
<evidence type="ECO:0000256" key="4">
    <source>
        <dbReference type="ARBA" id="ARBA00022989"/>
    </source>
</evidence>
<organism evidence="12 13">
    <name type="scientific">Porites evermanni</name>
    <dbReference type="NCBI Taxonomy" id="104178"/>
    <lineage>
        <taxon>Eukaryota</taxon>
        <taxon>Metazoa</taxon>
        <taxon>Cnidaria</taxon>
        <taxon>Anthozoa</taxon>
        <taxon>Hexacorallia</taxon>
        <taxon>Scleractinia</taxon>
        <taxon>Fungiina</taxon>
        <taxon>Poritidae</taxon>
        <taxon>Porites</taxon>
    </lineage>
</organism>
<evidence type="ECO:0000313" key="12">
    <source>
        <dbReference type="EMBL" id="CAH3025052.1"/>
    </source>
</evidence>
<evidence type="ECO:0000256" key="5">
    <source>
        <dbReference type="ARBA" id="ARBA00023040"/>
    </source>
</evidence>
<feature type="transmembrane region" description="Helical" evidence="10">
    <location>
        <begin position="114"/>
        <end position="139"/>
    </location>
</feature>
<keyword evidence="8 9" id="KW-0807">Transducer</keyword>
<keyword evidence="6 10" id="KW-0472">Membrane</keyword>
<sequence length="368" mass="41052">MAKNEEETASSLTNTTSPVFDCSHAPGFIWDVHDTTFPWTFAVVASIFSPTAILLNVLVILTARKRRELMRHTNILLSSMAVADLVGGGFCIPLSAIVGLLLPHQILAERHFCLIDLVTFSFTSILFTCSLLHLTMIAWERYIAIRKWIDYKVIVTKRRAKTLAITAWVSAIVGASPDFIIQEVVRGDRQVLAVEILTIVLSSVLVFMLALIVYFYVMMYLGVRKRKLSQIHQVRSVLVNATLEKKVAMTTALVTVTTILSFLPITVVSVLGGFFPVFREFVAVQVAEALLYLNSVANPLIYCCRDRHFRIAALKILRVRKPKVIHFPIDDAVRFVTRGRDVFGPGKAVVQIRKVENAVGSTSCDLAM</sequence>
<feature type="transmembrane region" description="Helical" evidence="10">
    <location>
        <begin position="252"/>
        <end position="275"/>
    </location>
</feature>
<dbReference type="InterPro" id="IPR000276">
    <property type="entry name" value="GPCR_Rhodpsn"/>
</dbReference>
<keyword evidence="7 9" id="KW-0675">Receptor</keyword>
<evidence type="ECO:0000256" key="10">
    <source>
        <dbReference type="SAM" id="Phobius"/>
    </source>
</evidence>
<dbReference type="PROSITE" id="PS50262">
    <property type="entry name" value="G_PROTEIN_RECEP_F1_2"/>
    <property type="match status" value="1"/>
</dbReference>
<keyword evidence="13" id="KW-1185">Reference proteome</keyword>
<feature type="transmembrane region" description="Helical" evidence="10">
    <location>
        <begin position="160"/>
        <end position="180"/>
    </location>
</feature>
<evidence type="ECO:0000256" key="1">
    <source>
        <dbReference type="ARBA" id="ARBA00004651"/>
    </source>
</evidence>
<keyword evidence="3 9" id="KW-0812">Transmembrane</keyword>
<evidence type="ECO:0000313" key="13">
    <source>
        <dbReference type="Proteomes" id="UP001159427"/>
    </source>
</evidence>
<comment type="similarity">
    <text evidence="9">Belongs to the G-protein coupled receptor 1 family.</text>
</comment>
<evidence type="ECO:0000256" key="7">
    <source>
        <dbReference type="ARBA" id="ARBA00023170"/>
    </source>
</evidence>
<feature type="transmembrane region" description="Helical" evidence="10">
    <location>
        <begin position="192"/>
        <end position="217"/>
    </location>
</feature>
<evidence type="ECO:0000256" key="8">
    <source>
        <dbReference type="ARBA" id="ARBA00023224"/>
    </source>
</evidence>
<dbReference type="Proteomes" id="UP001159427">
    <property type="component" value="Unassembled WGS sequence"/>
</dbReference>
<comment type="caution">
    <text evidence="12">The sequence shown here is derived from an EMBL/GenBank/DDBJ whole genome shotgun (WGS) entry which is preliminary data.</text>
</comment>
<name>A0ABN8M947_9CNID</name>
<protein>
    <recommendedName>
        <fullName evidence="11">G-protein coupled receptors family 1 profile domain-containing protein</fullName>
    </recommendedName>
</protein>
<dbReference type="Gene3D" id="1.20.1070.10">
    <property type="entry name" value="Rhodopsin 7-helix transmembrane proteins"/>
    <property type="match status" value="1"/>
</dbReference>
<dbReference type="PRINTS" id="PR00237">
    <property type="entry name" value="GPCRRHODOPSN"/>
</dbReference>
<dbReference type="CDD" id="cd00637">
    <property type="entry name" value="7tm_classA_rhodopsin-like"/>
    <property type="match status" value="1"/>
</dbReference>
<dbReference type="PANTHER" id="PTHR24249:SF421">
    <property type="entry name" value="G-PROTEIN COUPLED RECEPTORS FAMILY 1 PROFILE DOMAIN-CONTAINING PROTEIN"/>
    <property type="match status" value="1"/>
</dbReference>
<gene>
    <name evidence="12" type="ORF">PEVE_00024912</name>
</gene>
<dbReference type="PROSITE" id="PS00237">
    <property type="entry name" value="G_PROTEIN_RECEP_F1_1"/>
    <property type="match status" value="1"/>
</dbReference>
<evidence type="ECO:0000256" key="6">
    <source>
        <dbReference type="ARBA" id="ARBA00023136"/>
    </source>
</evidence>
<dbReference type="EMBL" id="CALNXI010000334">
    <property type="protein sequence ID" value="CAH3025052.1"/>
    <property type="molecule type" value="Genomic_DNA"/>
</dbReference>
<dbReference type="InterPro" id="IPR017452">
    <property type="entry name" value="GPCR_Rhodpsn_7TM"/>
</dbReference>
<evidence type="ECO:0000259" key="11">
    <source>
        <dbReference type="PROSITE" id="PS50262"/>
    </source>
</evidence>
<proteinExistence type="inferred from homology"/>
<keyword evidence="5 9" id="KW-0297">G-protein coupled receptor</keyword>
<comment type="subcellular location">
    <subcellularLocation>
        <location evidence="1">Cell membrane</location>
        <topology evidence="1">Multi-pass membrane protein</topology>
    </subcellularLocation>
</comment>
<feature type="transmembrane region" description="Helical" evidence="10">
    <location>
        <begin position="75"/>
        <end position="102"/>
    </location>
</feature>
<evidence type="ECO:0000256" key="3">
    <source>
        <dbReference type="ARBA" id="ARBA00022692"/>
    </source>
</evidence>
<feature type="transmembrane region" description="Helical" evidence="10">
    <location>
        <begin position="39"/>
        <end position="63"/>
    </location>
</feature>
<dbReference type="SUPFAM" id="SSF81321">
    <property type="entry name" value="Family A G protein-coupled receptor-like"/>
    <property type="match status" value="1"/>
</dbReference>
<keyword evidence="2" id="KW-1003">Cell membrane</keyword>